<dbReference type="RefSeq" id="WP_132042146.1">
    <property type="nucleotide sequence ID" value="NZ_SLTR01000006.1"/>
</dbReference>
<proteinExistence type="predicted"/>
<organism evidence="3 4">
    <name type="scientific">Halomonas marinisediminis</name>
    <dbReference type="NCBI Taxonomy" id="2546095"/>
    <lineage>
        <taxon>Bacteria</taxon>
        <taxon>Pseudomonadati</taxon>
        <taxon>Pseudomonadota</taxon>
        <taxon>Gammaproteobacteria</taxon>
        <taxon>Oceanospirillales</taxon>
        <taxon>Halomonadaceae</taxon>
        <taxon>Halomonas</taxon>
    </lineage>
</organism>
<evidence type="ECO:0000313" key="3">
    <source>
        <dbReference type="EMBL" id="TDB03214.1"/>
    </source>
</evidence>
<evidence type="ECO:0000259" key="2">
    <source>
        <dbReference type="Pfam" id="PF07331"/>
    </source>
</evidence>
<dbReference type="EMBL" id="SLTR01000006">
    <property type="protein sequence ID" value="TDB03214.1"/>
    <property type="molecule type" value="Genomic_DNA"/>
</dbReference>
<keyword evidence="4" id="KW-1185">Reference proteome</keyword>
<feature type="transmembrane region" description="Helical" evidence="1">
    <location>
        <begin position="83"/>
        <end position="99"/>
    </location>
</feature>
<protein>
    <submittedName>
        <fullName evidence="3">Tripartite tricarboxylate transporter TctB family protein</fullName>
    </submittedName>
</protein>
<keyword evidence="1" id="KW-0472">Membrane</keyword>
<accession>A0ABY2D827</accession>
<dbReference type="Proteomes" id="UP000294823">
    <property type="component" value="Unassembled WGS sequence"/>
</dbReference>
<feature type="domain" description="DUF1468" evidence="2">
    <location>
        <begin position="9"/>
        <end position="156"/>
    </location>
</feature>
<dbReference type="Pfam" id="PF07331">
    <property type="entry name" value="TctB"/>
    <property type="match status" value="1"/>
</dbReference>
<sequence length="156" mass="17502">MFALTKDRALSLALLIVSAVLFIESRNIPPPTSWQPYGSALFPRILLVVVAALSVILLVRSLATTGLEKRCSKYSVVQWIKNNVKILSLFGLFGLYTFLLPLAGYLISTFFFLSSSLALLMGVDTWRKWLINLSLSFSIVPLVYIVFRFGLNVWLP</sequence>
<reference evidence="3 4" key="1">
    <citation type="submission" date="2019-03" db="EMBL/GenBank/DDBJ databases">
        <title>Halomonas marinisediminis sp. nov., a moderately halophilic bacterium isolated from the Bohai Gulf.</title>
        <authorList>
            <person name="Ji X."/>
        </authorList>
    </citation>
    <scope>NUCLEOTIDE SEQUENCE [LARGE SCALE GENOMIC DNA]</scope>
    <source>
        <strain evidence="3 4">204</strain>
    </source>
</reference>
<feature type="transmembrane region" description="Helical" evidence="1">
    <location>
        <begin position="41"/>
        <end position="63"/>
    </location>
</feature>
<gene>
    <name evidence="3" type="ORF">E0702_06370</name>
</gene>
<keyword evidence="1" id="KW-1133">Transmembrane helix</keyword>
<evidence type="ECO:0000256" key="1">
    <source>
        <dbReference type="SAM" id="Phobius"/>
    </source>
</evidence>
<dbReference type="InterPro" id="IPR009936">
    <property type="entry name" value="DUF1468"/>
</dbReference>
<feature type="transmembrane region" description="Helical" evidence="1">
    <location>
        <begin position="130"/>
        <end position="151"/>
    </location>
</feature>
<name>A0ABY2D827_9GAMM</name>
<comment type="caution">
    <text evidence="3">The sequence shown here is derived from an EMBL/GenBank/DDBJ whole genome shotgun (WGS) entry which is preliminary data.</text>
</comment>
<evidence type="ECO:0000313" key="4">
    <source>
        <dbReference type="Proteomes" id="UP000294823"/>
    </source>
</evidence>
<keyword evidence="1" id="KW-0812">Transmembrane</keyword>